<keyword evidence="9" id="KW-1185">Reference proteome</keyword>
<dbReference type="InterPro" id="IPR017441">
    <property type="entry name" value="Protein_kinase_ATP_BS"/>
</dbReference>
<sequence length="449" mass="52300">MYLSLLPMSTCWLIIQVVIYHHPGTRRRADAELHRYMPESRQLLLARRPRPFSTAEFPVLDPSQPIEEERWPWYDPKDYYPVRIGDVFQSRYQVTGKLGYGGYSTVWLCRDLVDRRHVALKVCTRNAVPVRRELAALRYLDSLPELTHVGRYFIRTMLGHFELALPPMDQEPPQVFQCLVLQPMTTTVWAYRMRHPEERLAKGMVKAIVRHVLRALHYLHDEAKVIHADVQEKNILFALDETSALQAFEDRERTDPVARKVVGDRVIYLSREIEPRTRGRPTLCDFGEARFGRTTYTGLIQPHQFRAPEVIFGMPWNEKVDIWSVGVMGRNMFKITGGPEKKPHNLYLLAHMVSLLGPPPVDFLKRSETDEPWKYFDAQGKSFACSTGQWIGAKKLPNDSFELSEENLEGEEKARFLDFVRKMVTWRPEDRPTAQELLEHPWLDMSAES</sequence>
<dbReference type="Gene3D" id="3.30.200.20">
    <property type="entry name" value="Phosphorylase Kinase, domain 1"/>
    <property type="match status" value="1"/>
</dbReference>
<evidence type="ECO:0000256" key="6">
    <source>
        <dbReference type="PROSITE-ProRule" id="PRU10141"/>
    </source>
</evidence>
<feature type="binding site" evidence="6">
    <location>
        <position position="121"/>
    </location>
    <ligand>
        <name>ATP</name>
        <dbReference type="ChEBI" id="CHEBI:30616"/>
    </ligand>
</feature>
<dbReference type="Proteomes" id="UP000308197">
    <property type="component" value="Unassembled WGS sequence"/>
</dbReference>
<accession>A0A5C3PS23</accession>
<evidence type="ECO:0000313" key="8">
    <source>
        <dbReference type="EMBL" id="TFK92302.1"/>
    </source>
</evidence>
<dbReference type="PROSITE" id="PS00107">
    <property type="entry name" value="PROTEIN_KINASE_ATP"/>
    <property type="match status" value="1"/>
</dbReference>
<dbReference type="GO" id="GO:0043484">
    <property type="term" value="P:regulation of RNA splicing"/>
    <property type="evidence" value="ECO:0007669"/>
    <property type="project" value="TreeGrafter"/>
</dbReference>
<evidence type="ECO:0000256" key="4">
    <source>
        <dbReference type="ARBA" id="ARBA00022777"/>
    </source>
</evidence>
<dbReference type="InParanoid" id="A0A5C3PS23"/>
<dbReference type="SUPFAM" id="SSF56112">
    <property type="entry name" value="Protein kinase-like (PK-like)"/>
    <property type="match status" value="1"/>
</dbReference>
<keyword evidence="2" id="KW-0808">Transferase</keyword>
<dbReference type="GO" id="GO:0005634">
    <property type="term" value="C:nucleus"/>
    <property type="evidence" value="ECO:0007669"/>
    <property type="project" value="TreeGrafter"/>
</dbReference>
<evidence type="ECO:0000256" key="3">
    <source>
        <dbReference type="ARBA" id="ARBA00022741"/>
    </source>
</evidence>
<evidence type="ECO:0000256" key="2">
    <source>
        <dbReference type="ARBA" id="ARBA00022679"/>
    </source>
</evidence>
<keyword evidence="1" id="KW-0723">Serine/threonine-protein kinase</keyword>
<evidence type="ECO:0000256" key="1">
    <source>
        <dbReference type="ARBA" id="ARBA00022527"/>
    </source>
</evidence>
<evidence type="ECO:0000256" key="5">
    <source>
        <dbReference type="ARBA" id="ARBA00022840"/>
    </source>
</evidence>
<dbReference type="InterPro" id="IPR011009">
    <property type="entry name" value="Kinase-like_dom_sf"/>
</dbReference>
<dbReference type="PANTHER" id="PTHR45646:SF11">
    <property type="entry name" value="SERINE_THREONINE-PROTEIN KINASE DOA"/>
    <property type="match status" value="1"/>
</dbReference>
<dbReference type="EMBL" id="ML211001">
    <property type="protein sequence ID" value="TFK92302.1"/>
    <property type="molecule type" value="Genomic_DNA"/>
</dbReference>
<name>A0A5C3PS23_9APHY</name>
<dbReference type="Pfam" id="PF00069">
    <property type="entry name" value="Pkinase"/>
    <property type="match status" value="1"/>
</dbReference>
<evidence type="ECO:0000313" key="9">
    <source>
        <dbReference type="Proteomes" id="UP000308197"/>
    </source>
</evidence>
<dbReference type="PROSITE" id="PS50011">
    <property type="entry name" value="PROTEIN_KINASE_DOM"/>
    <property type="match status" value="1"/>
</dbReference>
<feature type="domain" description="Protein kinase" evidence="7">
    <location>
        <begin position="92"/>
        <end position="443"/>
    </location>
</feature>
<dbReference type="STRING" id="1314778.A0A5C3PS23"/>
<reference evidence="8 9" key="1">
    <citation type="journal article" date="2019" name="Nat. Ecol. Evol.">
        <title>Megaphylogeny resolves global patterns of mushroom evolution.</title>
        <authorList>
            <person name="Varga T."/>
            <person name="Krizsan K."/>
            <person name="Foldi C."/>
            <person name="Dima B."/>
            <person name="Sanchez-Garcia M."/>
            <person name="Sanchez-Ramirez S."/>
            <person name="Szollosi G.J."/>
            <person name="Szarkandi J.G."/>
            <person name="Papp V."/>
            <person name="Albert L."/>
            <person name="Andreopoulos W."/>
            <person name="Angelini C."/>
            <person name="Antonin V."/>
            <person name="Barry K.W."/>
            <person name="Bougher N.L."/>
            <person name="Buchanan P."/>
            <person name="Buyck B."/>
            <person name="Bense V."/>
            <person name="Catcheside P."/>
            <person name="Chovatia M."/>
            <person name="Cooper J."/>
            <person name="Damon W."/>
            <person name="Desjardin D."/>
            <person name="Finy P."/>
            <person name="Geml J."/>
            <person name="Haridas S."/>
            <person name="Hughes K."/>
            <person name="Justo A."/>
            <person name="Karasinski D."/>
            <person name="Kautmanova I."/>
            <person name="Kiss B."/>
            <person name="Kocsube S."/>
            <person name="Kotiranta H."/>
            <person name="LaButti K.M."/>
            <person name="Lechner B.E."/>
            <person name="Liimatainen K."/>
            <person name="Lipzen A."/>
            <person name="Lukacs Z."/>
            <person name="Mihaltcheva S."/>
            <person name="Morgado L.N."/>
            <person name="Niskanen T."/>
            <person name="Noordeloos M.E."/>
            <person name="Ohm R.A."/>
            <person name="Ortiz-Santana B."/>
            <person name="Ovrebo C."/>
            <person name="Racz N."/>
            <person name="Riley R."/>
            <person name="Savchenko A."/>
            <person name="Shiryaev A."/>
            <person name="Soop K."/>
            <person name="Spirin V."/>
            <person name="Szebenyi C."/>
            <person name="Tomsovsky M."/>
            <person name="Tulloss R.E."/>
            <person name="Uehling J."/>
            <person name="Grigoriev I.V."/>
            <person name="Vagvolgyi C."/>
            <person name="Papp T."/>
            <person name="Martin F.M."/>
            <person name="Miettinen O."/>
            <person name="Hibbett D.S."/>
            <person name="Nagy L.G."/>
        </authorList>
    </citation>
    <scope>NUCLEOTIDE SEQUENCE [LARGE SCALE GENOMIC DNA]</scope>
    <source>
        <strain evidence="8 9">HHB13444</strain>
    </source>
</reference>
<dbReference type="InterPro" id="IPR051175">
    <property type="entry name" value="CLK_kinases"/>
</dbReference>
<organism evidence="8 9">
    <name type="scientific">Polyporus arcularius HHB13444</name>
    <dbReference type="NCBI Taxonomy" id="1314778"/>
    <lineage>
        <taxon>Eukaryota</taxon>
        <taxon>Fungi</taxon>
        <taxon>Dikarya</taxon>
        <taxon>Basidiomycota</taxon>
        <taxon>Agaricomycotina</taxon>
        <taxon>Agaricomycetes</taxon>
        <taxon>Polyporales</taxon>
        <taxon>Polyporaceae</taxon>
        <taxon>Polyporus</taxon>
    </lineage>
</organism>
<dbReference type="AlphaFoldDB" id="A0A5C3PS23"/>
<dbReference type="PANTHER" id="PTHR45646">
    <property type="entry name" value="SERINE/THREONINE-PROTEIN KINASE DOA-RELATED"/>
    <property type="match status" value="1"/>
</dbReference>
<protein>
    <submittedName>
        <fullName evidence="8">Kinase-like protein</fullName>
    </submittedName>
</protein>
<keyword evidence="3 6" id="KW-0547">Nucleotide-binding</keyword>
<dbReference type="InterPro" id="IPR000719">
    <property type="entry name" value="Prot_kinase_dom"/>
</dbReference>
<keyword evidence="4 8" id="KW-0418">Kinase</keyword>
<proteinExistence type="predicted"/>
<keyword evidence="5 6" id="KW-0067">ATP-binding</keyword>
<dbReference type="GO" id="GO:0004674">
    <property type="term" value="F:protein serine/threonine kinase activity"/>
    <property type="evidence" value="ECO:0007669"/>
    <property type="project" value="UniProtKB-KW"/>
</dbReference>
<dbReference type="SMART" id="SM00220">
    <property type="entry name" value="S_TKc"/>
    <property type="match status" value="1"/>
</dbReference>
<dbReference type="Gene3D" id="1.10.510.10">
    <property type="entry name" value="Transferase(Phosphotransferase) domain 1"/>
    <property type="match status" value="1"/>
</dbReference>
<gene>
    <name evidence="8" type="ORF">K466DRAFT_643413</name>
</gene>
<dbReference type="GO" id="GO:0005524">
    <property type="term" value="F:ATP binding"/>
    <property type="evidence" value="ECO:0007669"/>
    <property type="project" value="UniProtKB-UniRule"/>
</dbReference>
<evidence type="ECO:0000259" key="7">
    <source>
        <dbReference type="PROSITE" id="PS50011"/>
    </source>
</evidence>